<dbReference type="Proteomes" id="UP000235025">
    <property type="component" value="Unassembled WGS sequence"/>
</dbReference>
<dbReference type="Pfam" id="PF05728">
    <property type="entry name" value="UPF0227"/>
    <property type="match status" value="1"/>
</dbReference>
<dbReference type="RefSeq" id="WP_276527203.1">
    <property type="nucleotide sequence ID" value="NZ_NMQA01000163.1"/>
</dbReference>
<dbReference type="InterPro" id="IPR008886">
    <property type="entry name" value="UPF0227/Esterase_YqiA"/>
</dbReference>
<evidence type="ECO:0000313" key="1">
    <source>
        <dbReference type="EMBL" id="PLZ97642.1"/>
    </source>
</evidence>
<dbReference type="AlphaFoldDB" id="A0A2N6KEZ1"/>
<gene>
    <name evidence="1" type="ORF">CEN50_14315</name>
</gene>
<organism evidence="1 2">
    <name type="scientific">Fischerella thermalis CCMEE 5268</name>
    <dbReference type="NCBI Taxonomy" id="2019662"/>
    <lineage>
        <taxon>Bacteria</taxon>
        <taxon>Bacillati</taxon>
        <taxon>Cyanobacteriota</taxon>
        <taxon>Cyanophyceae</taxon>
        <taxon>Nostocales</taxon>
        <taxon>Hapalosiphonaceae</taxon>
        <taxon>Fischerella</taxon>
    </lineage>
</organism>
<dbReference type="EMBL" id="NMQA01000163">
    <property type="protein sequence ID" value="PLZ97642.1"/>
    <property type="molecule type" value="Genomic_DNA"/>
</dbReference>
<dbReference type="InterPro" id="IPR029058">
    <property type="entry name" value="AB_hydrolase_fold"/>
</dbReference>
<reference evidence="1 2" key="1">
    <citation type="submission" date="2017-07" db="EMBL/GenBank/DDBJ databases">
        <title>Genomes of Fischerella (Mastigocladus) sp. strains.</title>
        <authorList>
            <person name="Miller S.R."/>
        </authorList>
    </citation>
    <scope>NUCLEOTIDE SEQUENCE [LARGE SCALE GENOMIC DNA]</scope>
    <source>
        <strain evidence="1 2">CCMEE 5268</strain>
    </source>
</reference>
<evidence type="ECO:0008006" key="3">
    <source>
        <dbReference type="Google" id="ProtNLM"/>
    </source>
</evidence>
<accession>A0A2N6KEZ1</accession>
<comment type="caution">
    <text evidence="1">The sequence shown here is derived from an EMBL/GenBank/DDBJ whole genome shotgun (WGS) entry which is preliminary data.</text>
</comment>
<proteinExistence type="predicted"/>
<evidence type="ECO:0000313" key="2">
    <source>
        <dbReference type="Proteomes" id="UP000235025"/>
    </source>
</evidence>
<protein>
    <recommendedName>
        <fullName evidence="3">Esterase</fullName>
    </recommendedName>
</protein>
<dbReference type="Gene3D" id="3.40.50.1820">
    <property type="entry name" value="alpha/beta hydrolase"/>
    <property type="match status" value="1"/>
</dbReference>
<feature type="non-terminal residue" evidence="1">
    <location>
        <position position="25"/>
    </location>
</feature>
<name>A0A2N6KEZ1_9CYAN</name>
<sequence>MVNKFIYLHGFASSPNSAKARYIGD</sequence>